<dbReference type="SMART" id="SM00822">
    <property type="entry name" value="PKS_KR"/>
    <property type="match status" value="1"/>
</dbReference>
<evidence type="ECO:0000313" key="7">
    <source>
        <dbReference type="EMBL" id="AKH41106.1"/>
    </source>
</evidence>
<protein>
    <submittedName>
        <fullName evidence="7">Oxidoreductase SadH</fullName>
        <ecNumber evidence="7">1.-.-.-</ecNumber>
    </submittedName>
</protein>
<evidence type="ECO:0000256" key="2">
    <source>
        <dbReference type="ARBA" id="ARBA00022857"/>
    </source>
</evidence>
<dbReference type="PRINTS" id="PR00081">
    <property type="entry name" value="GDHRDH"/>
</dbReference>
<dbReference type="Gene3D" id="3.40.50.720">
    <property type="entry name" value="NAD(P)-binding Rossmann-like Domain"/>
    <property type="match status" value="1"/>
</dbReference>
<name>A0A0F7KPP5_9SPHN</name>
<keyword evidence="3 7" id="KW-0560">Oxidoreductase</keyword>
<sequence length="330" mass="35445">MEVLAGKVGFITGGASGIGLGMARAFLEEGMKVVLADWSEEHIAAAKEGLSGNNAVHFVRADVADRESMRAAAAEALEVFGKIHVLCNNAGVNGGGKAGDPDFEEWDRAMSVNLGGVINGTKIIVPIIREQGEGGHVINTSSMAGIVPLPNLGAYSTSKYAVRGFSESLRLQLARQGIGVSCLFPGATRTAIVPLPEDNPGTVDEENAPQFLKNLWQAMREAIDPFDTGKAVVEAIRENRFYIFTNREFLEEVRQRHREIEDAFPIQDPPPGRIRFESERAENGSQSDGAGQSPRAGTARIGRGSGPPMRWRRSAGARPIPSGWGSFPHD</sequence>
<dbReference type="GO" id="GO:0016491">
    <property type="term" value="F:oxidoreductase activity"/>
    <property type="evidence" value="ECO:0007669"/>
    <property type="project" value="UniProtKB-KW"/>
</dbReference>
<keyword evidence="2" id="KW-0521">NADP</keyword>
<dbReference type="InterPro" id="IPR020904">
    <property type="entry name" value="Sc_DH/Rdtase_CS"/>
</dbReference>
<proteinExistence type="inferred from homology"/>
<dbReference type="PANTHER" id="PTHR43391:SF14">
    <property type="entry name" value="DEHYDROGENASE_REDUCTASE SDR FAMILY PROTEIN 7-LIKE"/>
    <property type="match status" value="1"/>
</dbReference>
<evidence type="ECO:0000259" key="6">
    <source>
        <dbReference type="SMART" id="SM00822"/>
    </source>
</evidence>
<dbReference type="CDD" id="cd05233">
    <property type="entry name" value="SDR_c"/>
    <property type="match status" value="1"/>
</dbReference>
<feature type="domain" description="Ketoreductase" evidence="6">
    <location>
        <begin position="7"/>
        <end position="187"/>
    </location>
</feature>
<dbReference type="InterPro" id="IPR036291">
    <property type="entry name" value="NAD(P)-bd_dom_sf"/>
</dbReference>
<dbReference type="EC" id="1.-.-.-" evidence="7"/>
<evidence type="ECO:0000256" key="4">
    <source>
        <dbReference type="RuleBase" id="RU000363"/>
    </source>
</evidence>
<dbReference type="SUPFAM" id="SSF51735">
    <property type="entry name" value="NAD(P)-binding Rossmann-fold domains"/>
    <property type="match status" value="1"/>
</dbReference>
<evidence type="ECO:0000313" key="8">
    <source>
        <dbReference type="Proteomes" id="UP000034392"/>
    </source>
</evidence>
<dbReference type="Pfam" id="PF00106">
    <property type="entry name" value="adh_short"/>
    <property type="match status" value="1"/>
</dbReference>
<dbReference type="PATRIC" id="fig|1267766.3.peg.40"/>
<dbReference type="InterPro" id="IPR057326">
    <property type="entry name" value="KR_dom"/>
</dbReference>
<dbReference type="Proteomes" id="UP000034392">
    <property type="component" value="Chromosome"/>
</dbReference>
<feature type="region of interest" description="Disordered" evidence="5">
    <location>
        <begin position="261"/>
        <end position="330"/>
    </location>
</feature>
<dbReference type="STRING" id="1267766.WYH_00039"/>
<accession>A0A0F7KPP5</accession>
<comment type="similarity">
    <text evidence="1 4">Belongs to the short-chain dehydrogenases/reductases (SDR) family.</text>
</comment>
<organism evidence="7 8">
    <name type="scientific">Croceibacterium atlanticum</name>
    <dbReference type="NCBI Taxonomy" id="1267766"/>
    <lineage>
        <taxon>Bacteria</taxon>
        <taxon>Pseudomonadati</taxon>
        <taxon>Pseudomonadota</taxon>
        <taxon>Alphaproteobacteria</taxon>
        <taxon>Sphingomonadales</taxon>
        <taxon>Erythrobacteraceae</taxon>
        <taxon>Croceibacterium</taxon>
    </lineage>
</organism>
<keyword evidence="8" id="KW-1185">Reference proteome</keyword>
<evidence type="ECO:0000256" key="3">
    <source>
        <dbReference type="ARBA" id="ARBA00023002"/>
    </source>
</evidence>
<dbReference type="EMBL" id="CP011452">
    <property type="protein sequence ID" value="AKH41106.1"/>
    <property type="molecule type" value="Genomic_DNA"/>
</dbReference>
<evidence type="ECO:0000256" key="1">
    <source>
        <dbReference type="ARBA" id="ARBA00006484"/>
    </source>
</evidence>
<evidence type="ECO:0000256" key="5">
    <source>
        <dbReference type="SAM" id="MobiDB-lite"/>
    </source>
</evidence>
<dbReference type="PRINTS" id="PR00080">
    <property type="entry name" value="SDRFAMILY"/>
</dbReference>
<dbReference type="PANTHER" id="PTHR43391">
    <property type="entry name" value="RETINOL DEHYDROGENASE-RELATED"/>
    <property type="match status" value="1"/>
</dbReference>
<dbReference type="InterPro" id="IPR002347">
    <property type="entry name" value="SDR_fam"/>
</dbReference>
<dbReference type="PROSITE" id="PS00061">
    <property type="entry name" value="ADH_SHORT"/>
    <property type="match status" value="1"/>
</dbReference>
<reference evidence="7" key="1">
    <citation type="submission" date="2015-05" db="EMBL/GenBank/DDBJ databases">
        <title>The complete genome of Altererythrobacter atlanticus strain 26DY36.</title>
        <authorList>
            <person name="Wu Y.-H."/>
            <person name="Cheng H."/>
            <person name="Wu X.-W."/>
        </authorList>
    </citation>
    <scope>NUCLEOTIDE SEQUENCE [LARGE SCALE GENOMIC DNA]</scope>
    <source>
        <strain evidence="7">26DY36</strain>
    </source>
</reference>
<dbReference type="KEGG" id="aay:WYH_00039"/>
<gene>
    <name evidence="7" type="primary">sadH_1</name>
    <name evidence="7" type="ORF">WYH_00039</name>
</gene>
<dbReference type="FunFam" id="3.40.50.720:FF:000084">
    <property type="entry name" value="Short-chain dehydrogenase reductase"/>
    <property type="match status" value="1"/>
</dbReference>
<dbReference type="AlphaFoldDB" id="A0A0F7KPP5"/>
<dbReference type="RefSeq" id="WP_053833306.1">
    <property type="nucleotide sequence ID" value="NZ_JACIJL010000003.1"/>
</dbReference>